<proteinExistence type="predicted"/>
<feature type="region of interest" description="Disordered" evidence="1">
    <location>
        <begin position="885"/>
        <end position="946"/>
    </location>
</feature>
<reference evidence="4" key="1">
    <citation type="submission" date="2016-06" db="EMBL/GenBank/DDBJ databases">
        <authorList>
            <person name="Sutton G."/>
            <person name="Brinkac L."/>
            <person name="Sanka R."/>
            <person name="Adams M."/>
            <person name="Lau E."/>
            <person name="Mehaffy C."/>
            <person name="Tameris M."/>
            <person name="Hatherill M."/>
            <person name="Hanekom W."/>
            <person name="Mahomed H."/>
            <person name="Mcshane H."/>
        </authorList>
    </citation>
    <scope>NUCLEOTIDE SEQUENCE [LARGE SCALE GENOMIC DNA]</scope>
    <source>
        <strain evidence="4">852002-10433_SCH5171157</strain>
    </source>
</reference>
<accession>A0A1A0V7S6</accession>
<organism evidence="3 4">
    <name type="scientific">Mycolicibacterium peregrinum</name>
    <name type="common">Mycobacterium peregrinum</name>
    <dbReference type="NCBI Taxonomy" id="43304"/>
    <lineage>
        <taxon>Bacteria</taxon>
        <taxon>Bacillati</taxon>
        <taxon>Actinomycetota</taxon>
        <taxon>Actinomycetes</taxon>
        <taxon>Mycobacteriales</taxon>
        <taxon>Mycobacteriaceae</taxon>
        <taxon>Mycolicibacterium</taxon>
    </lineage>
</organism>
<evidence type="ECO:0000259" key="2">
    <source>
        <dbReference type="Pfam" id="PF20155"/>
    </source>
</evidence>
<evidence type="ECO:0000313" key="4">
    <source>
        <dbReference type="Proteomes" id="UP000094008"/>
    </source>
</evidence>
<dbReference type="InterPro" id="IPR013491">
    <property type="entry name" value="Tape_meas_N"/>
</dbReference>
<evidence type="ECO:0000313" key="3">
    <source>
        <dbReference type="EMBL" id="OBB79274.1"/>
    </source>
</evidence>
<feature type="compositionally biased region" description="Low complexity" evidence="1">
    <location>
        <begin position="890"/>
        <end position="922"/>
    </location>
</feature>
<dbReference type="AlphaFoldDB" id="A0A1A0V7S6"/>
<dbReference type="NCBIfam" id="TIGR02675">
    <property type="entry name" value="tape_meas_nterm"/>
    <property type="match status" value="1"/>
</dbReference>
<sequence length="970" mass="98220">MANGIELATAYVSLVGDTAKLSKSINSVFAEADKASGRTAKTISKNLDAGLSGTKNSAARAGADAAAEYERALKSSIRGEQIGRAIGTPIGKGIGMGMKAGIGVAAAGATAAVGALTYALTSGFERLKSIDNARFKLKALGNSAEDVNTIMQSATDSVKGTAFSLDKAANTAASAVAAGIKPGKDLTKYLSTAADAAAVAGTSLDDMGSIFNKVQTNGKAYTDDLQQLADRGLPIFTWLQEAYGVSGEALSKMVQDGKVDAQTFQTAIETHIGGAAKNMGQSLEGSIENMKASIARLGANFLAPILGMDPAKDGSDAAAAVQRITDELNEMGAWVLAHQNDIKQYFDVGIGVAKDLGGAILEVSGFLKEHPGLIKAVAGAFVAWKTIEGVAGLITSLKTISTLLKVEIPASAAAGATATSASLAAITAPAWLIALLGGGSVLASNAFNEWSDNHPEVQRRDDKGRIIPGRESQNGGSASKIPGFEVPAPTPAQSREHRGLPPLDPSHGMLTPGATAAPSDPRDPVSLIPGYVPYDPTKKIPHRAIGGPIRGAGPKGKDSVLMFGAPGEHMWTAEEVDAVGGQGAMYQLRAMARAGAIPGFKDGGPVGAIDYAYDNAGKAYQFGPFDCSMYMSQIYARMAGLPPGRYFTTDSDFAALGFKKGYKPGALNIGTNGGSGSNGHMAGTLPNGVNVENSGGAGSMYGAGAKGANDFTQQWYYEPPNSGDMGDLQANGAAHGMTAGAAPGPVGADGQPVTPGTGATPTDSGRTEGYIPAGAGNTSVAGTSFMSGIYNMGAEAINGLIDQAASAASTAASIGAFGAPGSGQGAALAIGMGANAAKRGVSYGAQMLGIGTDALVEQLTPFGAPRWLSTDPTAFMPQGLTSAATTSLEQAQQGGDQPQAAGQQPVEPVTPQAPAAPQANLAPPNPEDLHPAEGGGGITVGSITGYGPEEIGNQLLKVQRYNALQYQGRP</sequence>
<dbReference type="EMBL" id="LZSY01000205">
    <property type="protein sequence ID" value="OBB79274.1"/>
    <property type="molecule type" value="Genomic_DNA"/>
</dbReference>
<feature type="region of interest" description="Disordered" evidence="1">
    <location>
        <begin position="453"/>
        <end position="525"/>
    </location>
</feature>
<protein>
    <recommendedName>
        <fullName evidence="2">Tape measure protein N-terminal domain-containing protein</fullName>
    </recommendedName>
</protein>
<feature type="compositionally biased region" description="Low complexity" evidence="1">
    <location>
        <begin position="741"/>
        <end position="752"/>
    </location>
</feature>
<evidence type="ECO:0000256" key="1">
    <source>
        <dbReference type="SAM" id="MobiDB-lite"/>
    </source>
</evidence>
<comment type="caution">
    <text evidence="3">The sequence shown here is derived from an EMBL/GenBank/DDBJ whole genome shotgun (WGS) entry which is preliminary data.</text>
</comment>
<feature type="compositionally biased region" description="Basic and acidic residues" evidence="1">
    <location>
        <begin position="453"/>
        <end position="465"/>
    </location>
</feature>
<gene>
    <name evidence="3" type="ORF">A5779_12805</name>
</gene>
<feature type="domain" description="Tape measure protein N-terminal" evidence="2">
    <location>
        <begin position="123"/>
        <end position="300"/>
    </location>
</feature>
<feature type="region of interest" description="Disordered" evidence="1">
    <location>
        <begin position="741"/>
        <end position="765"/>
    </location>
</feature>
<dbReference type="RefSeq" id="WP_064888156.1">
    <property type="nucleotide sequence ID" value="NZ_LZSY01000205.1"/>
</dbReference>
<name>A0A1A0V7S6_MYCPR</name>
<dbReference type="Pfam" id="PF20155">
    <property type="entry name" value="TMP_3"/>
    <property type="match status" value="1"/>
</dbReference>
<dbReference type="Proteomes" id="UP000094008">
    <property type="component" value="Unassembled WGS sequence"/>
</dbReference>